<evidence type="ECO:0000313" key="2">
    <source>
        <dbReference type="Proteomes" id="UP001058364"/>
    </source>
</evidence>
<reference evidence="1" key="1">
    <citation type="submission" date="2022-08" db="EMBL/GenBank/DDBJ databases">
        <title>Complete genome sequence of Mycoplasma molare type strain H 542.</title>
        <authorList>
            <person name="Spergser J."/>
        </authorList>
    </citation>
    <scope>NUCLEOTIDE SEQUENCE</scope>
    <source>
        <strain evidence="1">H 542</strain>
    </source>
</reference>
<protein>
    <submittedName>
        <fullName evidence="1">Aspartyl/glutamyl-tRNA amidotransferase subunit C</fullName>
    </submittedName>
</protein>
<proteinExistence type="predicted"/>
<dbReference type="PANTHER" id="PTHR15004:SF0">
    <property type="entry name" value="GLUTAMYL-TRNA(GLN) AMIDOTRANSFERASE SUBUNIT C, MITOCHONDRIAL"/>
    <property type="match status" value="1"/>
</dbReference>
<dbReference type="InterPro" id="IPR036113">
    <property type="entry name" value="Asp/Glu-ADT_sf_sub_c"/>
</dbReference>
<dbReference type="InterPro" id="IPR003837">
    <property type="entry name" value="GatC"/>
</dbReference>
<organism evidence="1 2">
    <name type="scientific">Mesomycoplasma molare</name>
    <dbReference type="NCBI Taxonomy" id="171288"/>
    <lineage>
        <taxon>Bacteria</taxon>
        <taxon>Bacillati</taxon>
        <taxon>Mycoplasmatota</taxon>
        <taxon>Mycoplasmoidales</taxon>
        <taxon>Metamycoplasmataceae</taxon>
        <taxon>Mesomycoplasma</taxon>
    </lineage>
</organism>
<dbReference type="SUPFAM" id="SSF141000">
    <property type="entry name" value="Glu-tRNAGln amidotransferase C subunit"/>
    <property type="match status" value="1"/>
</dbReference>
<keyword evidence="2" id="KW-1185">Reference proteome</keyword>
<name>A0ABY5TVW6_9BACT</name>
<evidence type="ECO:0000313" key="1">
    <source>
        <dbReference type="EMBL" id="UWD34141.1"/>
    </source>
</evidence>
<dbReference type="RefSeq" id="WP_027123410.1">
    <property type="nucleotide sequence ID" value="NZ_CP103423.1"/>
</dbReference>
<gene>
    <name evidence="1" type="ORF">NX772_03580</name>
</gene>
<dbReference type="Proteomes" id="UP001058364">
    <property type="component" value="Chromosome"/>
</dbReference>
<dbReference type="PANTHER" id="PTHR15004">
    <property type="entry name" value="GLUTAMYL-TRNA(GLN) AMIDOTRANSFERASE SUBUNIT C, MITOCHONDRIAL"/>
    <property type="match status" value="1"/>
</dbReference>
<sequence>MKREKIIELAKILKLIPTEEVIESLEKEFEEINKMLEEFKQIDVTNIEPLTRLTEVQPFSLTREDLEKENSNNKEILLKNASNKNEDYVVIERVIND</sequence>
<dbReference type="Pfam" id="PF02686">
    <property type="entry name" value="GatC"/>
    <property type="match status" value="1"/>
</dbReference>
<accession>A0ABY5TVW6</accession>
<dbReference type="EMBL" id="CP103423">
    <property type="protein sequence ID" value="UWD34141.1"/>
    <property type="molecule type" value="Genomic_DNA"/>
</dbReference>